<dbReference type="CDD" id="cd06849">
    <property type="entry name" value="lipoyl_domain"/>
    <property type="match status" value="1"/>
</dbReference>
<sequence length="216" mass="23087">MSIRSLINLTAPAARLSLIPRSSQFISKTNNVSLRASLNAFQTRKYADGKLFTIQVPHLADSITEGTFKTWQKEIGEYVSLDEEIGSIETDKVDIPINSPVAGVMKAHLVENDQNVVVGQDLCSIDTEASADSSPASPKNESAPASIPVPESIKPAEMPKATPTPQLSPTSIPSQSSAPTSTSISSNNANQTQSPTGTILLILSLLYLYLYHFSAS</sequence>
<dbReference type="EMBL" id="LSSN01003418">
    <property type="protein sequence ID" value="OMJ13615.1"/>
    <property type="molecule type" value="Genomic_DNA"/>
</dbReference>
<keyword evidence="9" id="KW-1185">Reference proteome</keyword>
<dbReference type="InterPro" id="IPR003016">
    <property type="entry name" value="2-oxoA_DH_lipoyl-BS"/>
</dbReference>
<organism evidence="6 9">
    <name type="scientific">Smittium culicis</name>
    <dbReference type="NCBI Taxonomy" id="133412"/>
    <lineage>
        <taxon>Eukaryota</taxon>
        <taxon>Fungi</taxon>
        <taxon>Fungi incertae sedis</taxon>
        <taxon>Zoopagomycota</taxon>
        <taxon>Kickxellomycotina</taxon>
        <taxon>Harpellomycetes</taxon>
        <taxon>Harpellales</taxon>
        <taxon>Legeriomycetaceae</taxon>
        <taxon>Smittium</taxon>
    </lineage>
</organism>
<dbReference type="PANTHER" id="PTHR43416:SF5">
    <property type="entry name" value="DIHYDROLIPOYLLYSINE-RESIDUE SUCCINYLTRANSFERASE COMPONENT OF 2-OXOGLUTARATE DEHYDROGENASE COMPLEX, MITOCHONDRIAL"/>
    <property type="match status" value="1"/>
</dbReference>
<gene>
    <name evidence="8" type="ORF">AYI70_g1348</name>
    <name evidence="7" type="ORF">AYI70_g3467</name>
    <name evidence="6" type="ORF">AYI70_g8392</name>
</gene>
<feature type="compositionally biased region" description="Low complexity" evidence="4">
    <location>
        <begin position="163"/>
        <end position="192"/>
    </location>
</feature>
<dbReference type="Proteomes" id="UP000187283">
    <property type="component" value="Unassembled WGS sequence"/>
</dbReference>
<dbReference type="AlphaFoldDB" id="A0A1R1XG51"/>
<protein>
    <submittedName>
        <fullName evidence="6">Putative dihydrolipoyllysine-residue succinyltransferase component of 2-oxoglutarate dehydrogenase c</fullName>
    </submittedName>
</protein>
<dbReference type="PANTHER" id="PTHR43416">
    <property type="entry name" value="DIHYDROLIPOYLLYSINE-RESIDUE SUCCINYLTRANSFERASE COMPONENT OF 2-OXOGLUTARATE DEHYDROGENASE COMPLEX, MITOCHONDRIAL-RELATED"/>
    <property type="match status" value="1"/>
</dbReference>
<keyword evidence="3" id="KW-0809">Transit peptide</keyword>
<evidence type="ECO:0000256" key="3">
    <source>
        <dbReference type="ARBA" id="ARBA00022946"/>
    </source>
</evidence>
<dbReference type="GO" id="GO:0005739">
    <property type="term" value="C:mitochondrion"/>
    <property type="evidence" value="ECO:0007669"/>
    <property type="project" value="TreeGrafter"/>
</dbReference>
<keyword evidence="6" id="KW-0808">Transferase</keyword>
<evidence type="ECO:0000256" key="1">
    <source>
        <dbReference type="ARBA" id="ARBA00007317"/>
    </source>
</evidence>
<proteinExistence type="inferred from homology"/>
<dbReference type="GO" id="GO:0006099">
    <property type="term" value="P:tricarboxylic acid cycle"/>
    <property type="evidence" value="ECO:0007669"/>
    <property type="project" value="TreeGrafter"/>
</dbReference>
<evidence type="ECO:0000313" key="6">
    <source>
        <dbReference type="EMBL" id="OMJ13615.1"/>
    </source>
</evidence>
<feature type="domain" description="Lipoyl-binding" evidence="5">
    <location>
        <begin position="51"/>
        <end position="126"/>
    </location>
</feature>
<evidence type="ECO:0000256" key="2">
    <source>
        <dbReference type="ARBA" id="ARBA00022823"/>
    </source>
</evidence>
<evidence type="ECO:0000259" key="5">
    <source>
        <dbReference type="PROSITE" id="PS50968"/>
    </source>
</evidence>
<name>A0A1R1XG51_9FUNG</name>
<dbReference type="PROSITE" id="PS00189">
    <property type="entry name" value="LIPOYL"/>
    <property type="match status" value="1"/>
</dbReference>
<evidence type="ECO:0000313" key="7">
    <source>
        <dbReference type="EMBL" id="OMJ21488.1"/>
    </source>
</evidence>
<dbReference type="EMBL" id="LSSN01000997">
    <property type="protein sequence ID" value="OMJ21488.1"/>
    <property type="molecule type" value="Genomic_DNA"/>
</dbReference>
<dbReference type="GO" id="GO:0004149">
    <property type="term" value="F:dihydrolipoyllysine-residue succinyltransferase activity"/>
    <property type="evidence" value="ECO:0007669"/>
    <property type="project" value="TreeGrafter"/>
</dbReference>
<dbReference type="InterPro" id="IPR050537">
    <property type="entry name" value="2-oxoacid_dehydrogenase"/>
</dbReference>
<dbReference type="OrthoDB" id="5391403at2759"/>
<accession>A0A1R1XG51</accession>
<dbReference type="EMBL" id="LSSN01000280">
    <property type="protein sequence ID" value="OMJ24781.1"/>
    <property type="molecule type" value="Genomic_DNA"/>
</dbReference>
<feature type="compositionally biased region" description="Polar residues" evidence="4">
    <location>
        <begin position="130"/>
        <end position="140"/>
    </location>
</feature>
<dbReference type="InterPro" id="IPR000089">
    <property type="entry name" value="Biotin_lipoyl"/>
</dbReference>
<dbReference type="InterPro" id="IPR011053">
    <property type="entry name" value="Single_hybrid_motif"/>
</dbReference>
<keyword evidence="2" id="KW-0450">Lipoyl</keyword>
<dbReference type="STRING" id="133412.A0A1R1XG51"/>
<dbReference type="PROSITE" id="PS50968">
    <property type="entry name" value="BIOTINYL_LIPOYL"/>
    <property type="match status" value="1"/>
</dbReference>
<comment type="caution">
    <text evidence="6">The sequence shown here is derived from an EMBL/GenBank/DDBJ whole genome shotgun (WGS) entry which is preliminary data.</text>
</comment>
<evidence type="ECO:0000313" key="9">
    <source>
        <dbReference type="Proteomes" id="UP000187283"/>
    </source>
</evidence>
<comment type="similarity">
    <text evidence="1">Belongs to the 2-oxoacid dehydrogenase family.</text>
</comment>
<dbReference type="Pfam" id="PF00364">
    <property type="entry name" value="Biotin_lipoyl"/>
    <property type="match status" value="1"/>
</dbReference>
<evidence type="ECO:0000256" key="4">
    <source>
        <dbReference type="SAM" id="MobiDB-lite"/>
    </source>
</evidence>
<reference evidence="6 9" key="1">
    <citation type="submission" date="2017-01" db="EMBL/GenBank/DDBJ databases">
        <authorList>
            <person name="Mah S.A."/>
            <person name="Swanson W.J."/>
            <person name="Moy G.W."/>
            <person name="Vacquier V.D."/>
        </authorList>
    </citation>
    <scope>NUCLEOTIDE SEQUENCE [LARGE SCALE GENOMIC DNA]</scope>
    <source>
        <strain evidence="6 9">GSMNP</strain>
    </source>
</reference>
<evidence type="ECO:0000313" key="8">
    <source>
        <dbReference type="EMBL" id="OMJ24781.1"/>
    </source>
</evidence>
<dbReference type="Gene3D" id="2.40.50.100">
    <property type="match status" value="1"/>
</dbReference>
<feature type="region of interest" description="Disordered" evidence="4">
    <location>
        <begin position="127"/>
        <end position="192"/>
    </location>
</feature>
<dbReference type="SUPFAM" id="SSF51230">
    <property type="entry name" value="Single hybrid motif"/>
    <property type="match status" value="1"/>
</dbReference>